<dbReference type="GO" id="GO:0050797">
    <property type="term" value="F:thymidylate synthase (FAD) activity"/>
    <property type="evidence" value="ECO:0007669"/>
    <property type="project" value="InterPro"/>
</dbReference>
<dbReference type="SUPFAM" id="SSF69796">
    <property type="entry name" value="Thymidylate synthase-complementing protein Thy1"/>
    <property type="match status" value="2"/>
</dbReference>
<dbReference type="EMBL" id="CAEZWE010000131">
    <property type="protein sequence ID" value="CAB4668700.1"/>
    <property type="molecule type" value="Genomic_DNA"/>
</dbReference>
<protein>
    <submittedName>
        <fullName evidence="1">Unannotated protein</fullName>
    </submittedName>
</protein>
<dbReference type="GO" id="GO:0050660">
    <property type="term" value="F:flavin adenine dinucleotide binding"/>
    <property type="evidence" value="ECO:0007669"/>
    <property type="project" value="InterPro"/>
</dbReference>
<dbReference type="GO" id="GO:0004799">
    <property type="term" value="F:thymidylate synthase activity"/>
    <property type="evidence" value="ECO:0007669"/>
    <property type="project" value="TreeGrafter"/>
</dbReference>
<gene>
    <name evidence="1" type="ORF">UFOPK2169_01843</name>
</gene>
<dbReference type="PANTHER" id="PTHR34934">
    <property type="entry name" value="FLAVIN-DEPENDENT THYMIDYLATE SYNTHASE"/>
    <property type="match status" value="1"/>
</dbReference>
<dbReference type="InterPro" id="IPR036098">
    <property type="entry name" value="Thymidylate_synthase_ThyX_sf"/>
</dbReference>
<reference evidence="1" key="1">
    <citation type="submission" date="2020-05" db="EMBL/GenBank/DDBJ databases">
        <authorList>
            <person name="Chiriac C."/>
            <person name="Salcher M."/>
            <person name="Ghai R."/>
            <person name="Kavagutti S V."/>
        </authorList>
    </citation>
    <scope>NUCLEOTIDE SEQUENCE</scope>
</reference>
<accession>A0A6J6M3H9</accession>
<dbReference type="GO" id="GO:0006231">
    <property type="term" value="P:dTMP biosynthetic process"/>
    <property type="evidence" value="ECO:0007669"/>
    <property type="project" value="InterPro"/>
</dbReference>
<name>A0A6J6M3H9_9ZZZZ</name>
<dbReference type="PROSITE" id="PS51331">
    <property type="entry name" value="THYX"/>
    <property type="match status" value="2"/>
</dbReference>
<dbReference type="CDD" id="cd20175">
    <property type="entry name" value="ThyX"/>
    <property type="match status" value="1"/>
</dbReference>
<evidence type="ECO:0000313" key="1">
    <source>
        <dbReference type="EMBL" id="CAB4668700.1"/>
    </source>
</evidence>
<dbReference type="AlphaFoldDB" id="A0A6J6M3H9"/>
<sequence length="552" mass="63093">MFCEGYPSPKLHGLLGWLLVTVYVPEEFTDNEADILRRYFTNLDQPVFALVNLPEVVKGALFARYSRSPRSLRRLFLDEFVNDLEISGDQAVDATVGVDRAESLYEKVFVEYGDDSVAQLGGVHLACEQASNILTKILEWGRLMSYLEQSTRYIAYDERLGGRYRYYRDPDLLAGKHGTRYVGDMDRMFDSYSALANAVTDHVRATIPKQESDSDFVYRQATRAKALDAVRGALPASSLSNVGIYGSGQAYEQLLLRMRAHPLPEARQYADMMLVELRKVIPSFLRRVDVQERGVDWSNYLETNATHMSSLVEDLFSDSIASQVDEVTLVDFDPDGENKLIASACYAYSHLPESQIIAKVDRMSDEDKQNILRQYVGDRKNRRHRPGRAFERTDYRFDILSDYGAFRDMQRHRLLTIEWQQLTPYHGYTRPDLVDAAGVSEVFDEVMDRSAALYDTLVGENPHQASYAVSMAYRIRYSMQFNAREAMHMLELRSSPQGHPSYRRVALEMHRQIAEVAGHKAIAATMTHMTTEAPELERLESERRAEAKRTDS</sequence>
<organism evidence="1">
    <name type="scientific">freshwater metagenome</name>
    <dbReference type="NCBI Taxonomy" id="449393"/>
    <lineage>
        <taxon>unclassified sequences</taxon>
        <taxon>metagenomes</taxon>
        <taxon>ecological metagenomes</taxon>
    </lineage>
</organism>
<dbReference type="Gene3D" id="3.30.1360.170">
    <property type="match status" value="2"/>
</dbReference>
<dbReference type="PANTHER" id="PTHR34934:SF1">
    <property type="entry name" value="FLAVIN-DEPENDENT THYMIDYLATE SYNTHASE"/>
    <property type="match status" value="1"/>
</dbReference>
<dbReference type="InterPro" id="IPR003669">
    <property type="entry name" value="Thymidylate_synthase_ThyX"/>
</dbReference>
<proteinExistence type="predicted"/>
<dbReference type="Pfam" id="PF02511">
    <property type="entry name" value="Thy1"/>
    <property type="match status" value="2"/>
</dbReference>
<dbReference type="GO" id="GO:0070402">
    <property type="term" value="F:NADPH binding"/>
    <property type="evidence" value="ECO:0007669"/>
    <property type="project" value="TreeGrafter"/>
</dbReference>